<dbReference type="SUPFAM" id="SSF55874">
    <property type="entry name" value="ATPase domain of HSP90 chaperone/DNA topoisomerase II/histidine kinase"/>
    <property type="match status" value="2"/>
</dbReference>
<dbReference type="EC" id="2.7.13.3" evidence="3"/>
<evidence type="ECO:0000256" key="7">
    <source>
        <dbReference type="ARBA" id="ARBA00022692"/>
    </source>
</evidence>
<feature type="transmembrane region" description="Helical" evidence="13">
    <location>
        <begin position="63"/>
        <end position="93"/>
    </location>
</feature>
<feature type="compositionally biased region" description="Basic and acidic residues" evidence="12">
    <location>
        <begin position="619"/>
        <end position="635"/>
    </location>
</feature>
<dbReference type="InterPro" id="IPR003660">
    <property type="entry name" value="HAMP_dom"/>
</dbReference>
<protein>
    <recommendedName>
        <fullName evidence="3">histidine kinase</fullName>
        <ecNumber evidence="3">2.7.13.3</ecNumber>
    </recommendedName>
</protein>
<evidence type="ECO:0000256" key="1">
    <source>
        <dbReference type="ARBA" id="ARBA00000085"/>
    </source>
</evidence>
<comment type="subcellular location">
    <subcellularLocation>
        <location evidence="2">Cell membrane</location>
        <topology evidence="2">Multi-pass membrane protein</topology>
    </subcellularLocation>
</comment>
<comment type="catalytic activity">
    <reaction evidence="1">
        <text>ATP + protein L-histidine = ADP + protein N-phospho-L-histidine.</text>
        <dbReference type="EC" id="2.7.13.3"/>
    </reaction>
</comment>
<reference evidence="16 17" key="1">
    <citation type="journal article" date="2018" name="Int. J. Syst. Evol. Microbiol.">
        <title>Rubneribacter badeniensis gen. nov., sp. nov. and Enteroscipio rubneri gen. nov., sp. nov., new members of the Eggerthellaceae isolated from human faeces.</title>
        <authorList>
            <person name="Danylec N."/>
            <person name="Gobl A."/>
            <person name="Stoll D.A."/>
            <person name="Hetzer B."/>
            <person name="Kulling S.E."/>
            <person name="Huch M."/>
        </authorList>
    </citation>
    <scope>NUCLEOTIDE SEQUENCE [LARGE SCALE GENOMIC DNA]</scope>
    <source>
        <strain evidence="16 17">ResAG-85</strain>
    </source>
</reference>
<dbReference type="PROSITE" id="PS50885">
    <property type="entry name" value="HAMP"/>
    <property type="match status" value="1"/>
</dbReference>
<evidence type="ECO:0000256" key="6">
    <source>
        <dbReference type="ARBA" id="ARBA00022679"/>
    </source>
</evidence>
<accession>A0A2K2U5W0</accession>
<dbReference type="PANTHER" id="PTHR44936">
    <property type="entry name" value="SENSOR PROTEIN CREC"/>
    <property type="match status" value="1"/>
</dbReference>
<dbReference type="PROSITE" id="PS50109">
    <property type="entry name" value="HIS_KIN"/>
    <property type="match status" value="1"/>
</dbReference>
<dbReference type="InterPro" id="IPR003661">
    <property type="entry name" value="HisK_dim/P_dom"/>
</dbReference>
<name>A0A2K2U5W0_9ACTN</name>
<evidence type="ECO:0000256" key="9">
    <source>
        <dbReference type="ARBA" id="ARBA00022777"/>
    </source>
</evidence>
<keyword evidence="13" id="KW-0472">Membrane</keyword>
<evidence type="ECO:0000256" key="10">
    <source>
        <dbReference type="ARBA" id="ARBA00022840"/>
    </source>
</evidence>
<evidence type="ECO:0000313" key="17">
    <source>
        <dbReference type="Proteomes" id="UP000236488"/>
    </source>
</evidence>
<evidence type="ECO:0000256" key="11">
    <source>
        <dbReference type="ARBA" id="ARBA00022989"/>
    </source>
</evidence>
<evidence type="ECO:0000256" key="13">
    <source>
        <dbReference type="SAM" id="Phobius"/>
    </source>
</evidence>
<dbReference type="InterPro" id="IPR036097">
    <property type="entry name" value="HisK_dim/P_sf"/>
</dbReference>
<dbReference type="InterPro" id="IPR050980">
    <property type="entry name" value="2C_sensor_his_kinase"/>
</dbReference>
<evidence type="ECO:0000259" key="15">
    <source>
        <dbReference type="PROSITE" id="PS50885"/>
    </source>
</evidence>
<keyword evidence="8" id="KW-0547">Nucleotide-binding</keyword>
<keyword evidence="9" id="KW-0418">Kinase</keyword>
<dbReference type="InterPro" id="IPR003594">
    <property type="entry name" value="HATPase_dom"/>
</dbReference>
<dbReference type="GO" id="GO:0005524">
    <property type="term" value="F:ATP binding"/>
    <property type="evidence" value="ECO:0007669"/>
    <property type="project" value="UniProtKB-KW"/>
</dbReference>
<dbReference type="CDD" id="cd00075">
    <property type="entry name" value="HATPase"/>
    <property type="match status" value="1"/>
</dbReference>
<keyword evidence="17" id="KW-1185">Reference proteome</keyword>
<dbReference type="AlphaFoldDB" id="A0A2K2U5W0"/>
<feature type="region of interest" description="Disordered" evidence="12">
    <location>
        <begin position="450"/>
        <end position="501"/>
    </location>
</feature>
<sequence>MAAVRRDASAGIESAEEKETRMEAARNGEKRSLGGRSAGAATEVGRRERACRRRPERRKGMPLALVIARYFAYAFIAAGLVAIVAFGTLIALVEGGFVYAANYAESNADAAIGALESGEISPDELPSCYRWAVFDADGNAAASDMPAAEVPEARKTLESGESVTHVGLLGSAMLQVKAALPDGGTCVLQYDYVPDFTSRELRDALPDPQTLATVLLGVLFAAAMALIATRAARVISAKMRPLAQAAAHIERQELDFEVGSANVREVNDVLAAMERMRVALRESLEARWQAEEAQRAQMAALAHDLKTPLTVVRANAEYLSEEEGLSLDAREAAEAAAEGARRLDAYVRLIIDASRGGGAGVRRERVDAASWANACDEAARRVADARGVRLETVRKESFVRRAKAASLLCDAVALERAALNLVDNACDHAPAGSTVRLAFACEDAEAPRDEAGAAAGAASTVGRASDEHERLDARMEDADGGTARAERARKEGAGSGTGGAVRGAVGGAAGGAAPMLVLAVEDEGAGFTSAALSHGCERFFRDDASRTRAAAGSGRGKAEGAKTEGAKTEGAKTEDDKAERAKVEGDGARGGDVGDSGRCGGGVGADDADSARKGGGASDSERGEGFNRADADGGEARPASAFGCERGMPRGGRIEPEGPDSAPVAEAAHYGLGLSIAADIAQAHGGSVALENRPCGGARAILRASWE</sequence>
<evidence type="ECO:0000256" key="3">
    <source>
        <dbReference type="ARBA" id="ARBA00012438"/>
    </source>
</evidence>
<feature type="compositionally biased region" description="Basic and acidic residues" evidence="12">
    <location>
        <begin position="15"/>
        <end position="32"/>
    </location>
</feature>
<evidence type="ECO:0000256" key="12">
    <source>
        <dbReference type="SAM" id="MobiDB-lite"/>
    </source>
</evidence>
<dbReference type="Proteomes" id="UP000236488">
    <property type="component" value="Unassembled WGS sequence"/>
</dbReference>
<dbReference type="PANTHER" id="PTHR44936:SF10">
    <property type="entry name" value="SENSOR PROTEIN RSTB"/>
    <property type="match status" value="1"/>
</dbReference>
<dbReference type="Gene3D" id="1.10.287.130">
    <property type="match status" value="1"/>
</dbReference>
<keyword evidence="7 13" id="KW-0812">Transmembrane</keyword>
<evidence type="ECO:0000313" key="16">
    <source>
        <dbReference type="EMBL" id="PNV65691.1"/>
    </source>
</evidence>
<keyword evidence="11 13" id="KW-1133">Transmembrane helix</keyword>
<keyword evidence="6" id="KW-0808">Transferase</keyword>
<evidence type="ECO:0000256" key="8">
    <source>
        <dbReference type="ARBA" id="ARBA00022741"/>
    </source>
</evidence>
<feature type="domain" description="HAMP" evidence="15">
    <location>
        <begin position="233"/>
        <end position="285"/>
    </location>
</feature>
<evidence type="ECO:0000259" key="14">
    <source>
        <dbReference type="PROSITE" id="PS50109"/>
    </source>
</evidence>
<feature type="compositionally biased region" description="Basic and acidic residues" evidence="12">
    <location>
        <begin position="556"/>
        <end position="589"/>
    </location>
</feature>
<dbReference type="Gene3D" id="6.10.340.10">
    <property type="match status" value="1"/>
</dbReference>
<feature type="domain" description="Histidine kinase" evidence="14">
    <location>
        <begin position="300"/>
        <end position="556"/>
    </location>
</feature>
<evidence type="ECO:0000256" key="4">
    <source>
        <dbReference type="ARBA" id="ARBA00022475"/>
    </source>
</evidence>
<keyword evidence="5" id="KW-0597">Phosphoprotein</keyword>
<organism evidence="16 17">
    <name type="scientific">Rubneribacter badeniensis</name>
    <dbReference type="NCBI Taxonomy" id="2070688"/>
    <lineage>
        <taxon>Bacteria</taxon>
        <taxon>Bacillati</taxon>
        <taxon>Actinomycetota</taxon>
        <taxon>Coriobacteriia</taxon>
        <taxon>Eggerthellales</taxon>
        <taxon>Eggerthellaceae</taxon>
        <taxon>Rubneribacter</taxon>
    </lineage>
</organism>
<keyword evidence="10" id="KW-0067">ATP-binding</keyword>
<feature type="region of interest" description="Disordered" evidence="12">
    <location>
        <begin position="547"/>
        <end position="664"/>
    </location>
</feature>
<dbReference type="InterPro" id="IPR036890">
    <property type="entry name" value="HATPase_C_sf"/>
</dbReference>
<dbReference type="SMART" id="SM00388">
    <property type="entry name" value="HisKA"/>
    <property type="match status" value="1"/>
</dbReference>
<comment type="caution">
    <text evidence="16">The sequence shown here is derived from an EMBL/GenBank/DDBJ whole genome shotgun (WGS) entry which is preliminary data.</text>
</comment>
<feature type="compositionally biased region" description="Gly residues" evidence="12">
    <location>
        <begin position="590"/>
        <end position="604"/>
    </location>
</feature>
<feature type="region of interest" description="Disordered" evidence="12">
    <location>
        <begin position="1"/>
        <end position="53"/>
    </location>
</feature>
<dbReference type="EMBL" id="PPEL01000020">
    <property type="protein sequence ID" value="PNV65691.1"/>
    <property type="molecule type" value="Genomic_DNA"/>
</dbReference>
<dbReference type="RefSeq" id="WP_087198308.1">
    <property type="nucleotide sequence ID" value="NZ_DBEYRC010000164.1"/>
</dbReference>
<proteinExistence type="predicted"/>
<dbReference type="SMART" id="SM00387">
    <property type="entry name" value="HATPase_c"/>
    <property type="match status" value="1"/>
</dbReference>
<dbReference type="CDD" id="cd00082">
    <property type="entry name" value="HisKA"/>
    <property type="match status" value="1"/>
</dbReference>
<dbReference type="GO" id="GO:0005886">
    <property type="term" value="C:plasma membrane"/>
    <property type="evidence" value="ECO:0007669"/>
    <property type="project" value="UniProtKB-SubCell"/>
</dbReference>
<dbReference type="Gene3D" id="3.30.565.10">
    <property type="entry name" value="Histidine kinase-like ATPase, C-terminal domain"/>
    <property type="match status" value="1"/>
</dbReference>
<keyword evidence="4" id="KW-1003">Cell membrane</keyword>
<dbReference type="GO" id="GO:0000155">
    <property type="term" value="F:phosphorelay sensor kinase activity"/>
    <property type="evidence" value="ECO:0007669"/>
    <property type="project" value="InterPro"/>
</dbReference>
<evidence type="ECO:0000256" key="2">
    <source>
        <dbReference type="ARBA" id="ARBA00004651"/>
    </source>
</evidence>
<dbReference type="SUPFAM" id="SSF47384">
    <property type="entry name" value="Homodimeric domain of signal transducing histidine kinase"/>
    <property type="match status" value="1"/>
</dbReference>
<gene>
    <name evidence="16" type="ORF">C2L80_05255</name>
</gene>
<dbReference type="Pfam" id="PF00512">
    <property type="entry name" value="HisKA"/>
    <property type="match status" value="1"/>
</dbReference>
<evidence type="ECO:0000256" key="5">
    <source>
        <dbReference type="ARBA" id="ARBA00022553"/>
    </source>
</evidence>
<feature type="compositionally biased region" description="Basic and acidic residues" evidence="12">
    <location>
        <begin position="464"/>
        <end position="477"/>
    </location>
</feature>
<dbReference type="InterPro" id="IPR005467">
    <property type="entry name" value="His_kinase_dom"/>
</dbReference>